<dbReference type="EMBL" id="OA892572">
    <property type="protein sequence ID" value="CAD7284932.1"/>
    <property type="molecule type" value="Genomic_DNA"/>
</dbReference>
<evidence type="ECO:0000259" key="3">
    <source>
        <dbReference type="Pfam" id="PF22699"/>
    </source>
</evidence>
<dbReference type="Gene3D" id="1.20.1270.60">
    <property type="entry name" value="Arfaptin homology (AH) domain/BAR domain"/>
    <property type="match status" value="1"/>
</dbReference>
<sequence>MSEYLMGDLDSVSSMTGGSTKTGSSEYLASLDMEGASVGSTGEETKDDEWTDEKADAVLLKLEQGVEYSLHRAKVWSKYAKDVTSYVEKRAALEMEYAKNLNKLARNVRPTLNEE</sequence>
<dbReference type="InterPro" id="IPR054713">
    <property type="entry name" value="GMIP/FCHO2-like_FCH"/>
</dbReference>
<evidence type="ECO:0000313" key="5">
    <source>
        <dbReference type="Proteomes" id="UP000678499"/>
    </source>
</evidence>
<dbReference type="Proteomes" id="UP000678499">
    <property type="component" value="Unassembled WGS sequence"/>
</dbReference>
<name>A0A7R9C3F7_9CRUS</name>
<keyword evidence="1" id="KW-0175">Coiled coil</keyword>
<feature type="region of interest" description="Disordered" evidence="2">
    <location>
        <begin position="1"/>
        <end position="51"/>
    </location>
</feature>
<proteinExistence type="predicted"/>
<evidence type="ECO:0000256" key="1">
    <source>
        <dbReference type="ARBA" id="ARBA00023054"/>
    </source>
</evidence>
<dbReference type="OrthoDB" id="79452at2759"/>
<reference evidence="4" key="1">
    <citation type="submission" date="2020-11" db="EMBL/GenBank/DDBJ databases">
        <authorList>
            <person name="Tran Van P."/>
        </authorList>
    </citation>
    <scope>NUCLEOTIDE SEQUENCE</scope>
</reference>
<dbReference type="EMBL" id="CAJPEX010010535">
    <property type="protein sequence ID" value="CAG0925084.1"/>
    <property type="molecule type" value="Genomic_DNA"/>
</dbReference>
<evidence type="ECO:0000256" key="2">
    <source>
        <dbReference type="SAM" id="MobiDB-lite"/>
    </source>
</evidence>
<protein>
    <recommendedName>
        <fullName evidence="3">GMIP/FCHO2-like FCH domain-containing protein</fullName>
    </recommendedName>
</protein>
<keyword evidence="5" id="KW-1185">Reference proteome</keyword>
<dbReference type="Pfam" id="PF22699">
    <property type="entry name" value="GMIP-like_FCH"/>
    <property type="match status" value="1"/>
</dbReference>
<feature type="domain" description="GMIP/FCHO2-like FCH" evidence="3">
    <location>
        <begin position="64"/>
        <end position="109"/>
    </location>
</feature>
<evidence type="ECO:0000313" key="4">
    <source>
        <dbReference type="EMBL" id="CAD7284932.1"/>
    </source>
</evidence>
<feature type="non-terminal residue" evidence="4">
    <location>
        <position position="1"/>
    </location>
</feature>
<organism evidence="4">
    <name type="scientific">Notodromas monacha</name>
    <dbReference type="NCBI Taxonomy" id="399045"/>
    <lineage>
        <taxon>Eukaryota</taxon>
        <taxon>Metazoa</taxon>
        <taxon>Ecdysozoa</taxon>
        <taxon>Arthropoda</taxon>
        <taxon>Crustacea</taxon>
        <taxon>Oligostraca</taxon>
        <taxon>Ostracoda</taxon>
        <taxon>Podocopa</taxon>
        <taxon>Podocopida</taxon>
        <taxon>Cypridocopina</taxon>
        <taxon>Cypridoidea</taxon>
        <taxon>Cyprididae</taxon>
        <taxon>Notodromas</taxon>
    </lineage>
</organism>
<accession>A0A7R9C3F7</accession>
<dbReference type="InterPro" id="IPR027267">
    <property type="entry name" value="AH/BAR_dom_sf"/>
</dbReference>
<gene>
    <name evidence="4" type="ORF">NMOB1V02_LOCUS12534</name>
</gene>
<dbReference type="SUPFAM" id="SSF103657">
    <property type="entry name" value="BAR/IMD domain-like"/>
    <property type="match status" value="1"/>
</dbReference>
<feature type="compositionally biased region" description="Low complexity" evidence="2">
    <location>
        <begin position="11"/>
        <end position="25"/>
    </location>
</feature>
<dbReference type="AlphaFoldDB" id="A0A7R9C3F7"/>